<evidence type="ECO:0000256" key="1">
    <source>
        <dbReference type="SAM" id="SignalP"/>
    </source>
</evidence>
<dbReference type="AlphaFoldDB" id="B5L5V2"/>
<feature type="signal peptide" evidence="1">
    <location>
        <begin position="1"/>
        <end position="23"/>
    </location>
</feature>
<dbReference type="PANTHER" id="PTHR42951">
    <property type="entry name" value="METALLO-BETA-LACTAMASE DOMAIN-CONTAINING"/>
    <property type="match status" value="1"/>
</dbReference>
<protein>
    <submittedName>
        <fullName evidence="3">LRA-3</fullName>
    </submittedName>
</protein>
<dbReference type="CARD" id="ARO:3002510">
    <property type="molecule name" value="LRA-3"/>
    <property type="mechanism identifier" value="ARO:0001004"/>
    <property type="mechanism name" value="antibiotic inactivation"/>
</dbReference>
<accession>B5L5V2</accession>
<organism evidence="3">
    <name type="scientific">uncultured bacterium BLR3</name>
    <dbReference type="NCBI Taxonomy" id="506521"/>
    <lineage>
        <taxon>Bacteria</taxon>
        <taxon>environmental samples</taxon>
    </lineage>
</organism>
<dbReference type="RefSeq" id="WP_063842702.1">
    <property type="nucleotide sequence ID" value="NG_047520.1"/>
</dbReference>
<sequence length="302" mass="32734">MKSKLLLAAALAALAGTSMAAQAAELQYKPPPITNKEWETPFPGFKIVGNMYYVGTYDLGCYLIDTGAGLILINSGADGSYPLIKANIEKLGFKTSDIKIITSTHGHGDHVGDLAAFQKDAPAAKTYMNFRDAPTIESGGNIDYRRPEGRGFYPYHPVKVDVRTKPGDHIKLGNTDLTLHQAYGHTPGATSFTFTVQDGGRNYNVLIVNMNGINAGVKLLGSPGYPTIVEDFASTLKEQATYTPDLWVSSHAGQFNLHQVYKPGDPYNPARFGDLAAYKLKIANATKAYEKQLAEERAAKAK</sequence>
<dbReference type="NCBIfam" id="NF033105">
    <property type="entry name" value="bla_subclass_B3"/>
    <property type="match status" value="1"/>
</dbReference>
<dbReference type="EMBL" id="EU408348">
    <property type="protein sequence ID" value="ACH58987.1"/>
    <property type="molecule type" value="Genomic_DNA"/>
</dbReference>
<feature type="chain" id="PRO_5002834126" evidence="1">
    <location>
        <begin position="24"/>
        <end position="302"/>
    </location>
</feature>
<dbReference type="InterPro" id="IPR050855">
    <property type="entry name" value="NDM-1-like"/>
</dbReference>
<name>B5L5V2_9BACT</name>
<gene>
    <name evidence="3" type="primary">blaLRA-3</name>
    <name evidence="3" type="ORF">AKSOIL_0003</name>
</gene>
<dbReference type="InterPro" id="IPR001279">
    <property type="entry name" value="Metallo-B-lactamas"/>
</dbReference>
<dbReference type="NCBIfam" id="NF012229">
    <property type="entry name" value="bla_class_B_core"/>
    <property type="match status" value="1"/>
</dbReference>
<dbReference type="SUPFAM" id="SSF56281">
    <property type="entry name" value="Metallo-hydrolase/oxidoreductase"/>
    <property type="match status" value="1"/>
</dbReference>
<evidence type="ECO:0000259" key="2">
    <source>
        <dbReference type="SMART" id="SM00849"/>
    </source>
</evidence>
<proteinExistence type="predicted"/>
<dbReference type="Gene3D" id="3.60.15.10">
    <property type="entry name" value="Ribonuclease Z/Hydroxyacylglutathione hydrolase-like"/>
    <property type="match status" value="1"/>
</dbReference>
<dbReference type="SMART" id="SM00849">
    <property type="entry name" value="Lactamase_B"/>
    <property type="match status" value="1"/>
</dbReference>
<dbReference type="PANTHER" id="PTHR42951:SF17">
    <property type="entry name" value="METALLO-BETA-LACTAMASE DOMAIN-CONTAINING PROTEIN"/>
    <property type="match status" value="1"/>
</dbReference>
<feature type="domain" description="Metallo-beta-lactamase" evidence="2">
    <location>
        <begin position="48"/>
        <end position="251"/>
    </location>
</feature>
<evidence type="ECO:0000313" key="3">
    <source>
        <dbReference type="EMBL" id="ACH58987.1"/>
    </source>
</evidence>
<dbReference type="InterPro" id="IPR036866">
    <property type="entry name" value="RibonucZ/Hydroxyglut_hydro"/>
</dbReference>
<keyword evidence="1" id="KW-0732">Signal</keyword>
<reference evidence="3" key="1">
    <citation type="journal article" date="2009" name="ISME J.">
        <title>Functional metagenomics reveals diverse beta-lactamases in a remote Alaskan soil.</title>
        <authorList>
            <person name="Allen H.K."/>
            <person name="Moe L.A."/>
            <person name="Rodbumrer J."/>
            <person name="Gaarder A."/>
            <person name="Handelsman J."/>
        </authorList>
    </citation>
    <scope>NUCLEOTIDE SEQUENCE</scope>
</reference>
<dbReference type="Pfam" id="PF00753">
    <property type="entry name" value="Lactamase_B"/>
    <property type="match status" value="1"/>
</dbReference>